<protein>
    <recommendedName>
        <fullName evidence="1">F-box domain-containing protein</fullName>
    </recommendedName>
</protein>
<reference evidence="2 3" key="1">
    <citation type="submission" date="2020-08" db="EMBL/GenBank/DDBJ databases">
        <authorList>
            <person name="Koutsovoulos G."/>
            <person name="Danchin GJ E."/>
        </authorList>
    </citation>
    <scope>NUCLEOTIDE SEQUENCE [LARGE SCALE GENOMIC DNA]</scope>
</reference>
<feature type="domain" description="F-box" evidence="1">
    <location>
        <begin position="1"/>
        <end position="40"/>
    </location>
</feature>
<name>A0A6V7XQB8_MELEN</name>
<dbReference type="Proteomes" id="UP000580250">
    <property type="component" value="Unassembled WGS sequence"/>
</dbReference>
<evidence type="ECO:0000259" key="1">
    <source>
        <dbReference type="PROSITE" id="PS50181"/>
    </source>
</evidence>
<gene>
    <name evidence="2" type="ORF">MENT_LOCUS55022</name>
</gene>
<comment type="caution">
    <text evidence="2">The sequence shown here is derived from an EMBL/GenBank/DDBJ whole genome shotgun (WGS) entry which is preliminary data.</text>
</comment>
<evidence type="ECO:0000313" key="3">
    <source>
        <dbReference type="Proteomes" id="UP000580250"/>
    </source>
</evidence>
<organism evidence="2 3">
    <name type="scientific">Meloidogyne enterolobii</name>
    <name type="common">Root-knot nematode worm</name>
    <name type="synonym">Meloidogyne mayaguensis</name>
    <dbReference type="NCBI Taxonomy" id="390850"/>
    <lineage>
        <taxon>Eukaryota</taxon>
        <taxon>Metazoa</taxon>
        <taxon>Ecdysozoa</taxon>
        <taxon>Nematoda</taxon>
        <taxon>Chromadorea</taxon>
        <taxon>Rhabditida</taxon>
        <taxon>Tylenchina</taxon>
        <taxon>Tylenchomorpha</taxon>
        <taxon>Tylenchoidea</taxon>
        <taxon>Meloidogynidae</taxon>
        <taxon>Meloidogyninae</taxon>
        <taxon>Meloidogyne</taxon>
    </lineage>
</organism>
<evidence type="ECO:0000313" key="2">
    <source>
        <dbReference type="EMBL" id="CAD2201473.1"/>
    </source>
</evidence>
<accession>A0A6V7XQB8</accession>
<dbReference type="EMBL" id="CAJEWN010002015">
    <property type="protein sequence ID" value="CAD2201473.1"/>
    <property type="molecule type" value="Genomic_DNA"/>
</dbReference>
<dbReference type="AlphaFoldDB" id="A0A6V7XQB8"/>
<dbReference type="Pfam" id="PF12937">
    <property type="entry name" value="F-box-like"/>
    <property type="match status" value="1"/>
</dbReference>
<dbReference type="InterPro" id="IPR036047">
    <property type="entry name" value="F-box-like_dom_sf"/>
</dbReference>
<sequence length="334" mass="39397">MLLNLPVEVKLDILKFLKFKQLLSVQQTNYYFYCLIRQNEGILACRRLHSVKTGMSDLKRCPARFIYKIVNLKSGIFNVVLEDSFLKRLIWQSAVDRRIPVYLSTCDTPPTQKLFTSVKLNNIRFAVNYILKLPINPRNIEEMKIVRCWLEKLFICYFDHVEFFRYFFNPEMIKILFDNEKYIPTQIRGVRCVSCFSNHNINNSVKFHLDHLFLTDYVSISFEELGKKEKCNKHLLELLINGGKNIPQVTIRTEKQTLLDLIIKHIETNDCSNFISNIKIVDRSKSLNGQHTPIKGKPIYIIRNTFNPEMIFKIYCEMHWGNILVYTIKGEILP</sequence>
<proteinExistence type="predicted"/>
<dbReference type="InterPro" id="IPR001810">
    <property type="entry name" value="F-box_dom"/>
</dbReference>
<dbReference type="PROSITE" id="PS50181">
    <property type="entry name" value="FBOX"/>
    <property type="match status" value="1"/>
</dbReference>
<dbReference type="SUPFAM" id="SSF81383">
    <property type="entry name" value="F-box domain"/>
    <property type="match status" value="1"/>
</dbReference>